<dbReference type="AlphaFoldDB" id="A0AAN8JPN9"/>
<gene>
    <name evidence="2" type="ORF">SNE40_010011</name>
</gene>
<dbReference type="Proteomes" id="UP001347796">
    <property type="component" value="Unassembled WGS sequence"/>
</dbReference>
<accession>A0AAN8JPN9</accession>
<name>A0AAN8JPN9_PATCE</name>
<organism evidence="2 3">
    <name type="scientific">Patella caerulea</name>
    <name type="common">Rayed Mediterranean limpet</name>
    <dbReference type="NCBI Taxonomy" id="87958"/>
    <lineage>
        <taxon>Eukaryota</taxon>
        <taxon>Metazoa</taxon>
        <taxon>Spiralia</taxon>
        <taxon>Lophotrochozoa</taxon>
        <taxon>Mollusca</taxon>
        <taxon>Gastropoda</taxon>
        <taxon>Patellogastropoda</taxon>
        <taxon>Patelloidea</taxon>
        <taxon>Patellidae</taxon>
        <taxon>Patella</taxon>
    </lineage>
</organism>
<feature type="region of interest" description="Disordered" evidence="1">
    <location>
        <begin position="40"/>
        <end position="111"/>
    </location>
</feature>
<feature type="compositionally biased region" description="Polar residues" evidence="1">
    <location>
        <begin position="65"/>
        <end position="81"/>
    </location>
</feature>
<evidence type="ECO:0000313" key="2">
    <source>
        <dbReference type="EMBL" id="KAK6182297.1"/>
    </source>
</evidence>
<dbReference type="EMBL" id="JAZGQO010000007">
    <property type="protein sequence ID" value="KAK6182297.1"/>
    <property type="molecule type" value="Genomic_DNA"/>
</dbReference>
<keyword evidence="3" id="KW-1185">Reference proteome</keyword>
<reference evidence="2 3" key="1">
    <citation type="submission" date="2024-01" db="EMBL/GenBank/DDBJ databases">
        <title>The genome of the rayed Mediterranean limpet Patella caerulea (Linnaeus, 1758).</title>
        <authorList>
            <person name="Anh-Thu Weber A."/>
            <person name="Halstead-Nussloch G."/>
        </authorList>
    </citation>
    <scope>NUCLEOTIDE SEQUENCE [LARGE SCALE GENOMIC DNA]</scope>
    <source>
        <strain evidence="2">AATW-2023a</strain>
        <tissue evidence="2">Whole specimen</tissue>
    </source>
</reference>
<proteinExistence type="predicted"/>
<feature type="compositionally biased region" description="Basic and acidic residues" evidence="1">
    <location>
        <begin position="143"/>
        <end position="164"/>
    </location>
</feature>
<feature type="region of interest" description="Disordered" evidence="1">
    <location>
        <begin position="133"/>
        <end position="164"/>
    </location>
</feature>
<sequence length="164" mass="19303">MNVRCLKSRIIISQYLKVLKCRNVPCLKLLQSDFASTCRRHYSDDPSDNNDPKNDGSKFSRRKSLSPSNRLQSMFHQSSETFLDKSQEERNNPKEIEIPSKDNPLTRNKPNYFKRKMRRSLSPLQRYSDILITEDENATGNRSLKDLKKLDEDLKDTNYKDKKE</sequence>
<evidence type="ECO:0000256" key="1">
    <source>
        <dbReference type="SAM" id="MobiDB-lite"/>
    </source>
</evidence>
<evidence type="ECO:0000313" key="3">
    <source>
        <dbReference type="Proteomes" id="UP001347796"/>
    </source>
</evidence>
<comment type="caution">
    <text evidence="2">The sequence shown here is derived from an EMBL/GenBank/DDBJ whole genome shotgun (WGS) entry which is preliminary data.</text>
</comment>
<protein>
    <submittedName>
        <fullName evidence="2">Uncharacterized protein</fullName>
    </submittedName>
</protein>
<feature type="compositionally biased region" description="Basic and acidic residues" evidence="1">
    <location>
        <begin position="82"/>
        <end position="100"/>
    </location>
</feature>